<dbReference type="FunFam" id="3.40.309.10:FF:000001">
    <property type="entry name" value="Mitochondrial aldehyde dehydrogenase 2"/>
    <property type="match status" value="1"/>
</dbReference>
<protein>
    <recommendedName>
        <fullName evidence="3">Aldehyde dehydrogenase</fullName>
    </recommendedName>
</protein>
<comment type="similarity">
    <text evidence="1 3 6">Belongs to the aldehyde dehydrogenase family.</text>
</comment>
<dbReference type="SUPFAM" id="SSF53720">
    <property type="entry name" value="ALDH-like"/>
    <property type="match status" value="1"/>
</dbReference>
<dbReference type="PROSITE" id="PS00070">
    <property type="entry name" value="ALDEHYDE_DEHYDR_CYS"/>
    <property type="match status" value="1"/>
</dbReference>
<dbReference type="Gene3D" id="3.40.309.10">
    <property type="entry name" value="Aldehyde Dehydrogenase, Chain A, domain 2"/>
    <property type="match status" value="1"/>
</dbReference>
<dbReference type="VEuPathDB" id="FungiDB:MELLADRAFT_115037"/>
<dbReference type="PROSITE" id="PS00687">
    <property type="entry name" value="ALDEHYDE_DEHYDR_GLU"/>
    <property type="match status" value="1"/>
</dbReference>
<dbReference type="FunFam" id="3.40.605.10:FF:000050">
    <property type="entry name" value="Aldehyde dehydrogenase, mitochondrial"/>
    <property type="match status" value="1"/>
</dbReference>
<dbReference type="eggNOG" id="KOG2450">
    <property type="taxonomic scope" value="Eukaryota"/>
</dbReference>
<dbReference type="InterPro" id="IPR016161">
    <property type="entry name" value="Ald_DH/histidinol_DH"/>
</dbReference>
<evidence type="ECO:0000313" key="9">
    <source>
        <dbReference type="Proteomes" id="UP000001072"/>
    </source>
</evidence>
<dbReference type="Gene3D" id="3.40.605.10">
    <property type="entry name" value="Aldehyde Dehydrogenase, Chain A, domain 1"/>
    <property type="match status" value="1"/>
</dbReference>
<dbReference type="GO" id="GO:0019413">
    <property type="term" value="P:acetate biosynthetic process"/>
    <property type="evidence" value="ECO:0007669"/>
    <property type="project" value="UniProtKB-ARBA"/>
</dbReference>
<keyword evidence="2 3" id="KW-0560">Oxidoreductase</keyword>
<dbReference type="InterPro" id="IPR016162">
    <property type="entry name" value="Ald_DH_N"/>
</dbReference>
<dbReference type="PIRSF" id="PIRSF036492">
    <property type="entry name" value="ALDH"/>
    <property type="match status" value="1"/>
</dbReference>
<evidence type="ECO:0000256" key="5">
    <source>
        <dbReference type="PROSITE-ProRule" id="PRU10007"/>
    </source>
</evidence>
<organism evidence="9">
    <name type="scientific">Melampsora larici-populina (strain 98AG31 / pathotype 3-4-7)</name>
    <name type="common">Poplar leaf rust fungus</name>
    <dbReference type="NCBI Taxonomy" id="747676"/>
    <lineage>
        <taxon>Eukaryota</taxon>
        <taxon>Fungi</taxon>
        <taxon>Dikarya</taxon>
        <taxon>Basidiomycota</taxon>
        <taxon>Pucciniomycotina</taxon>
        <taxon>Pucciniomycetes</taxon>
        <taxon>Pucciniales</taxon>
        <taxon>Melampsoraceae</taxon>
        <taxon>Melampsora</taxon>
    </lineage>
</organism>
<feature type="active site" evidence="4">
    <location>
        <position position="302"/>
    </location>
</feature>
<dbReference type="InterPro" id="IPR012394">
    <property type="entry name" value="Aldehyde_DH_NAD(P)"/>
</dbReference>
<feature type="domain" description="Aldehyde dehydrogenase" evidence="7">
    <location>
        <begin position="30"/>
        <end position="491"/>
    </location>
</feature>
<dbReference type="HOGENOM" id="CLU_005391_0_0_1"/>
<dbReference type="GO" id="GO:0004030">
    <property type="term" value="F:aldehyde dehydrogenase [NAD(P)+] activity"/>
    <property type="evidence" value="ECO:0007669"/>
    <property type="project" value="UniProtKB-ARBA"/>
</dbReference>
<sequence length="499" mass="54465">MIPEIKIQFPIETNLEPITLKTGLFINNEFVSSSDNKSIETINPSTGKPIGKVSIASKEDVDLAVKSAQEAFENHWGTKTPAQKRGRMLMDLADAIEENLDVLAAIESIDNGKAFSIAKSFDVPEAAHCLRYYGGWADKNHGKVIEVNDSKMAFTRHEPIGVVGQIIPWNFPLLMFAWKIGPALSTGNTIVIKPAEQTPLTALFMAQLISKIFPPGVINIIVGLGPVTGVAMSHHMGIEKIAFTGSTVVGKMIMKAAAESNLKKVTLELGGKSPTIIFDDADLDQAVKWSGFGIFFNHGQCCCAGSRVFVHEAVYDQFMVKFEEYAKSFKVGDPFSKNTFQGPLVSQLQFDRVMGYIQSGKEDGAKCIIGGNRYGNEGYFIEPTIFTDVKPSMKIMKEEIFGPVVAVTKFSSEEDLLKVANGSIYGLAAAVFSKDIQRSIKVANELKAGTVWVNCYNKLHTQVPFGGFKQSGIGRELGEYALANYTAVKAVHINLGEKL</sequence>
<dbReference type="InParanoid" id="F4R6Q2"/>
<evidence type="ECO:0000313" key="8">
    <source>
        <dbReference type="EMBL" id="EGG12422.1"/>
    </source>
</evidence>
<dbReference type="EMBL" id="GL883091">
    <property type="protein sequence ID" value="EGG12422.1"/>
    <property type="molecule type" value="Genomic_DNA"/>
</dbReference>
<evidence type="ECO:0000256" key="2">
    <source>
        <dbReference type="ARBA" id="ARBA00023002"/>
    </source>
</evidence>
<evidence type="ECO:0000256" key="3">
    <source>
        <dbReference type="PIRNR" id="PIRNR036492"/>
    </source>
</evidence>
<dbReference type="FunFam" id="3.40.605.10:FF:000026">
    <property type="entry name" value="Aldehyde dehydrogenase, putative"/>
    <property type="match status" value="1"/>
</dbReference>
<dbReference type="Pfam" id="PF00171">
    <property type="entry name" value="Aldedh"/>
    <property type="match status" value="1"/>
</dbReference>
<dbReference type="InterPro" id="IPR016160">
    <property type="entry name" value="Ald_DH_CS_CYS"/>
</dbReference>
<dbReference type="OrthoDB" id="310895at2759"/>
<keyword evidence="9" id="KW-1185">Reference proteome</keyword>
<reference evidence="9" key="1">
    <citation type="journal article" date="2011" name="Proc. Natl. Acad. Sci. U.S.A.">
        <title>Obligate biotrophy features unraveled by the genomic analysis of rust fungi.</title>
        <authorList>
            <person name="Duplessis S."/>
            <person name="Cuomo C.A."/>
            <person name="Lin Y.-C."/>
            <person name="Aerts A."/>
            <person name="Tisserant E."/>
            <person name="Veneault-Fourrey C."/>
            <person name="Joly D.L."/>
            <person name="Hacquard S."/>
            <person name="Amselem J."/>
            <person name="Cantarel B.L."/>
            <person name="Chiu R."/>
            <person name="Coutinho P.M."/>
            <person name="Feau N."/>
            <person name="Field M."/>
            <person name="Frey P."/>
            <person name="Gelhaye E."/>
            <person name="Goldberg J."/>
            <person name="Grabherr M.G."/>
            <person name="Kodira C.D."/>
            <person name="Kohler A."/>
            <person name="Kuees U."/>
            <person name="Lindquist E.A."/>
            <person name="Lucas S.M."/>
            <person name="Mago R."/>
            <person name="Mauceli E."/>
            <person name="Morin E."/>
            <person name="Murat C."/>
            <person name="Pangilinan J.L."/>
            <person name="Park R."/>
            <person name="Pearson M."/>
            <person name="Quesneville H."/>
            <person name="Rouhier N."/>
            <person name="Sakthikumar S."/>
            <person name="Salamov A.A."/>
            <person name="Schmutz J."/>
            <person name="Selles B."/>
            <person name="Shapiro H."/>
            <person name="Tanguay P."/>
            <person name="Tuskan G.A."/>
            <person name="Henrissat B."/>
            <person name="Van de Peer Y."/>
            <person name="Rouze P."/>
            <person name="Ellis J.G."/>
            <person name="Dodds P.N."/>
            <person name="Schein J.E."/>
            <person name="Zhong S."/>
            <person name="Hamelin R.C."/>
            <person name="Grigoriev I.V."/>
            <person name="Szabo L.J."/>
            <person name="Martin F."/>
        </authorList>
    </citation>
    <scope>NUCLEOTIDE SEQUENCE [LARGE SCALE GENOMIC DNA]</scope>
    <source>
        <strain evidence="9">98AG31 / pathotype 3-4-7</strain>
    </source>
</reference>
<feature type="active site" evidence="4 5">
    <location>
        <position position="268"/>
    </location>
</feature>
<dbReference type="InterPro" id="IPR029510">
    <property type="entry name" value="Ald_DH_CS_GLU"/>
</dbReference>
<dbReference type="STRING" id="747676.F4R6Q2"/>
<dbReference type="InterPro" id="IPR015590">
    <property type="entry name" value="Aldehyde_DH_dom"/>
</dbReference>
<dbReference type="Proteomes" id="UP000001072">
    <property type="component" value="Unassembled WGS sequence"/>
</dbReference>
<name>F4R6Q2_MELLP</name>
<dbReference type="AlphaFoldDB" id="F4R6Q2"/>
<evidence type="ECO:0000256" key="4">
    <source>
        <dbReference type="PIRSR" id="PIRSR036492-1"/>
    </source>
</evidence>
<dbReference type="InterPro" id="IPR016163">
    <property type="entry name" value="Ald_DH_C"/>
</dbReference>
<dbReference type="GO" id="GO:0006081">
    <property type="term" value="P:aldehyde metabolic process"/>
    <property type="evidence" value="ECO:0007669"/>
    <property type="project" value="InterPro"/>
</dbReference>
<accession>F4R6Q2</accession>
<dbReference type="GeneID" id="18925515"/>
<gene>
    <name evidence="8" type="ORF">MELLADRAFT_115037</name>
</gene>
<evidence type="ECO:0000256" key="1">
    <source>
        <dbReference type="ARBA" id="ARBA00009986"/>
    </source>
</evidence>
<dbReference type="FunCoup" id="F4R6Q2">
    <property type="interactions" value="263"/>
</dbReference>
<dbReference type="KEGG" id="mlr:MELLADRAFT_115037"/>
<dbReference type="CDD" id="cd07091">
    <property type="entry name" value="ALDH_F1-2_Ald2-like"/>
    <property type="match status" value="1"/>
</dbReference>
<dbReference type="RefSeq" id="XP_007404797.1">
    <property type="nucleotide sequence ID" value="XM_007404735.1"/>
</dbReference>
<evidence type="ECO:0000256" key="6">
    <source>
        <dbReference type="RuleBase" id="RU003345"/>
    </source>
</evidence>
<proteinExistence type="inferred from homology"/>
<evidence type="ECO:0000259" key="7">
    <source>
        <dbReference type="Pfam" id="PF00171"/>
    </source>
</evidence>
<dbReference type="PANTHER" id="PTHR11699">
    <property type="entry name" value="ALDEHYDE DEHYDROGENASE-RELATED"/>
    <property type="match status" value="1"/>
</dbReference>